<gene>
    <name evidence="1" type="ORF">DFH05DRAFT_1559863</name>
</gene>
<name>A0A9W8NSX3_9AGAR</name>
<protein>
    <submittedName>
        <fullName evidence="1">Uncharacterized protein</fullName>
    </submittedName>
</protein>
<dbReference type="Proteomes" id="UP001142393">
    <property type="component" value="Unassembled WGS sequence"/>
</dbReference>
<dbReference type="EMBL" id="JANVFU010000015">
    <property type="protein sequence ID" value="KAJ3740097.1"/>
    <property type="molecule type" value="Genomic_DNA"/>
</dbReference>
<evidence type="ECO:0000313" key="2">
    <source>
        <dbReference type="Proteomes" id="UP001142393"/>
    </source>
</evidence>
<accession>A0A9W8NSX3</accession>
<evidence type="ECO:0000313" key="1">
    <source>
        <dbReference type="EMBL" id="KAJ3740097.1"/>
    </source>
</evidence>
<proteinExistence type="predicted"/>
<comment type="caution">
    <text evidence="1">The sequence shown here is derived from an EMBL/GenBank/DDBJ whole genome shotgun (WGS) entry which is preliminary data.</text>
</comment>
<keyword evidence="2" id="KW-1185">Reference proteome</keyword>
<organism evidence="1 2">
    <name type="scientific">Lentinula detonsa</name>
    <dbReference type="NCBI Taxonomy" id="2804962"/>
    <lineage>
        <taxon>Eukaryota</taxon>
        <taxon>Fungi</taxon>
        <taxon>Dikarya</taxon>
        <taxon>Basidiomycota</taxon>
        <taxon>Agaricomycotina</taxon>
        <taxon>Agaricomycetes</taxon>
        <taxon>Agaricomycetidae</taxon>
        <taxon>Agaricales</taxon>
        <taxon>Marasmiineae</taxon>
        <taxon>Omphalotaceae</taxon>
        <taxon>Lentinula</taxon>
    </lineage>
</organism>
<dbReference type="AlphaFoldDB" id="A0A9W8NSX3"/>
<reference evidence="1 2" key="1">
    <citation type="journal article" date="2023" name="Proc. Natl. Acad. Sci. U.S.A.">
        <title>A global phylogenomic analysis of the shiitake genus Lentinula.</title>
        <authorList>
            <person name="Sierra-Patev S."/>
            <person name="Min B."/>
            <person name="Naranjo-Ortiz M."/>
            <person name="Looney B."/>
            <person name="Konkel Z."/>
            <person name="Slot J.C."/>
            <person name="Sakamoto Y."/>
            <person name="Steenwyk J.L."/>
            <person name="Rokas A."/>
            <person name="Carro J."/>
            <person name="Camarero S."/>
            <person name="Ferreira P."/>
            <person name="Molpeceres G."/>
            <person name="Ruiz-Duenas F.J."/>
            <person name="Serrano A."/>
            <person name="Henrissat B."/>
            <person name="Drula E."/>
            <person name="Hughes K.W."/>
            <person name="Mata J.L."/>
            <person name="Ishikawa N.K."/>
            <person name="Vargas-Isla R."/>
            <person name="Ushijima S."/>
            <person name="Smith C.A."/>
            <person name="Donoghue J."/>
            <person name="Ahrendt S."/>
            <person name="Andreopoulos W."/>
            <person name="He G."/>
            <person name="LaButti K."/>
            <person name="Lipzen A."/>
            <person name="Ng V."/>
            <person name="Riley R."/>
            <person name="Sandor L."/>
            <person name="Barry K."/>
            <person name="Martinez A.T."/>
            <person name="Xiao Y."/>
            <person name="Gibbons J.G."/>
            <person name="Terashima K."/>
            <person name="Grigoriev I.V."/>
            <person name="Hibbett D."/>
        </authorList>
    </citation>
    <scope>NUCLEOTIDE SEQUENCE [LARGE SCALE GENOMIC DNA]</scope>
    <source>
        <strain evidence="1 2">TFB7810</strain>
    </source>
</reference>
<sequence length="248" mass="27366">MIVCFMGVDFGNILNGSAKIPSSVGSEAKPIRYWKLGMTSDFDRRKAQWDNECPCAHKQQLPPIRITRRRRAGPKDIVLIVNELILKSLYFAVIGTGRGESSFDHSFCGLQYRCFSNHTTLTPPTCPDIPTLTTILTSKCLDLSDVQTFGCLDLNDVSTSVMSRHLNVSMSGRATGEDTIEVPEASDEVPSVGTVAVTQGGTRKGYTVLGSVMGLQQSFRQRSLHAIWVSLRSAKKKEVPERRTEPID</sequence>